<reference evidence="2" key="1">
    <citation type="journal article" date="2020" name="Stud. Mycol.">
        <title>101 Dothideomycetes genomes: a test case for predicting lifestyles and emergence of pathogens.</title>
        <authorList>
            <person name="Haridas S."/>
            <person name="Albert R."/>
            <person name="Binder M."/>
            <person name="Bloem J."/>
            <person name="Labutti K."/>
            <person name="Salamov A."/>
            <person name="Andreopoulos B."/>
            <person name="Baker S."/>
            <person name="Barry K."/>
            <person name="Bills G."/>
            <person name="Bluhm B."/>
            <person name="Cannon C."/>
            <person name="Castanera R."/>
            <person name="Culley D."/>
            <person name="Daum C."/>
            <person name="Ezra D."/>
            <person name="Gonzalez J."/>
            <person name="Henrissat B."/>
            <person name="Kuo A."/>
            <person name="Liang C."/>
            <person name="Lipzen A."/>
            <person name="Lutzoni F."/>
            <person name="Magnuson J."/>
            <person name="Mondo S."/>
            <person name="Nolan M."/>
            <person name="Ohm R."/>
            <person name="Pangilinan J."/>
            <person name="Park H.-J."/>
            <person name="Ramirez L."/>
            <person name="Alfaro M."/>
            <person name="Sun H."/>
            <person name="Tritt A."/>
            <person name="Yoshinaga Y."/>
            <person name="Zwiers L.-H."/>
            <person name="Turgeon B."/>
            <person name="Goodwin S."/>
            <person name="Spatafora J."/>
            <person name="Crous P."/>
            <person name="Grigoriev I."/>
        </authorList>
    </citation>
    <scope>NUCLEOTIDE SEQUENCE</scope>
    <source>
        <strain evidence="2">CBS 110217</strain>
    </source>
</reference>
<sequence>SVQAYSIPTAELLPSQQPHPSPPNVIALSNDGSVLLSASPGPPTVYLQDRRWGGSAPVNFRPTDALTPVSCAAFQTLEVTQPLSYTNFLLGFQDGKMVLYRLFLPTSPKHHKTSGSSHMPSFQLQPVRVGAIKKLHKATMGGVTAAEFIPGYKSRIVSTGHDGRCRLIDFEGGGKHVSGPAACLAVMNDGPQISRGRKSKDLLLGGDSTVEEERVYEGSQTLIAIGTQAGKVLVFNVLGLLIHEIEMGTQVISIEWVGDMSEPSMLPNRVTFMTPEPQPVMDALLEEFEDQSAEDSTGTVRKTVSPFKNDVRQRPISTGPDLFSNDCPKHVSVQPARRPSDVSNGSPMQVRRTCEPRRKSLIRPRIATETFKSPAVPIRSLTRLKTQLDSQASQNPGQEQRKQSQMQPPPPVSSKSLARQLPKPRKSSSTSHLSETSDQEFFTPPSTRRDKGKAPARLASPTNSAIVTDVLTAPKPPNGPKPPPSPGTTSSLPWQRCTSLALKVPQRQVTVEAPDTPPSLDWPSSVPAQSASRVIRNASSQNPDRAVEAPHSTPP</sequence>
<gene>
    <name evidence="2" type="ORF">EK21DRAFT_40819</name>
</gene>
<dbReference type="AlphaFoldDB" id="A0A9P4HIR1"/>
<dbReference type="InterPro" id="IPR036322">
    <property type="entry name" value="WD40_repeat_dom_sf"/>
</dbReference>
<feature type="region of interest" description="Disordered" evidence="1">
    <location>
        <begin position="291"/>
        <end position="368"/>
    </location>
</feature>
<organism evidence="2 3">
    <name type="scientific">Setomelanomma holmii</name>
    <dbReference type="NCBI Taxonomy" id="210430"/>
    <lineage>
        <taxon>Eukaryota</taxon>
        <taxon>Fungi</taxon>
        <taxon>Dikarya</taxon>
        <taxon>Ascomycota</taxon>
        <taxon>Pezizomycotina</taxon>
        <taxon>Dothideomycetes</taxon>
        <taxon>Pleosporomycetidae</taxon>
        <taxon>Pleosporales</taxon>
        <taxon>Pleosporineae</taxon>
        <taxon>Phaeosphaeriaceae</taxon>
        <taxon>Setomelanomma</taxon>
    </lineage>
</organism>
<comment type="caution">
    <text evidence="2">The sequence shown here is derived from an EMBL/GenBank/DDBJ whole genome shotgun (WGS) entry which is preliminary data.</text>
</comment>
<name>A0A9P4HIR1_9PLEO</name>
<feature type="non-terminal residue" evidence="2">
    <location>
        <position position="1"/>
    </location>
</feature>
<proteinExistence type="predicted"/>
<feature type="non-terminal residue" evidence="2">
    <location>
        <position position="555"/>
    </location>
</feature>
<protein>
    <submittedName>
        <fullName evidence="2">Uncharacterized protein</fullName>
    </submittedName>
</protein>
<dbReference type="Proteomes" id="UP000799777">
    <property type="component" value="Unassembled WGS sequence"/>
</dbReference>
<dbReference type="SUPFAM" id="SSF50978">
    <property type="entry name" value="WD40 repeat-like"/>
    <property type="match status" value="1"/>
</dbReference>
<keyword evidence="3" id="KW-1185">Reference proteome</keyword>
<feature type="region of interest" description="Disordered" evidence="1">
    <location>
        <begin position="387"/>
        <end position="555"/>
    </location>
</feature>
<accession>A0A9P4HIR1</accession>
<evidence type="ECO:0000313" key="3">
    <source>
        <dbReference type="Proteomes" id="UP000799777"/>
    </source>
</evidence>
<dbReference type="InterPro" id="IPR015943">
    <property type="entry name" value="WD40/YVTN_repeat-like_dom_sf"/>
</dbReference>
<feature type="compositionally biased region" description="Low complexity" evidence="1">
    <location>
        <begin position="427"/>
        <end position="436"/>
    </location>
</feature>
<dbReference type="OrthoDB" id="5362656at2759"/>
<feature type="compositionally biased region" description="Polar residues" evidence="1">
    <location>
        <begin position="387"/>
        <end position="398"/>
    </location>
</feature>
<evidence type="ECO:0000313" key="2">
    <source>
        <dbReference type="EMBL" id="KAF2034314.1"/>
    </source>
</evidence>
<dbReference type="EMBL" id="ML978161">
    <property type="protein sequence ID" value="KAF2034314.1"/>
    <property type="molecule type" value="Genomic_DNA"/>
</dbReference>
<feature type="compositionally biased region" description="Pro residues" evidence="1">
    <location>
        <begin position="474"/>
        <end position="486"/>
    </location>
</feature>
<evidence type="ECO:0000256" key="1">
    <source>
        <dbReference type="SAM" id="MobiDB-lite"/>
    </source>
</evidence>
<feature type="compositionally biased region" description="Polar residues" evidence="1">
    <location>
        <begin position="526"/>
        <end position="543"/>
    </location>
</feature>
<dbReference type="Gene3D" id="2.130.10.10">
    <property type="entry name" value="YVTN repeat-like/Quinoprotein amine dehydrogenase"/>
    <property type="match status" value="1"/>
</dbReference>